<evidence type="ECO:0000256" key="3">
    <source>
        <dbReference type="ARBA" id="ARBA00022452"/>
    </source>
</evidence>
<evidence type="ECO:0000256" key="6">
    <source>
        <dbReference type="ARBA" id="ARBA00023237"/>
    </source>
</evidence>
<dbReference type="Proteomes" id="UP000320300">
    <property type="component" value="Unassembled WGS sequence"/>
</dbReference>
<keyword evidence="8" id="KW-0732">Signal</keyword>
<evidence type="ECO:0000256" key="2">
    <source>
        <dbReference type="ARBA" id="ARBA00022448"/>
    </source>
</evidence>
<dbReference type="InterPro" id="IPR039426">
    <property type="entry name" value="TonB-dep_rcpt-like"/>
</dbReference>
<dbReference type="PROSITE" id="PS52016">
    <property type="entry name" value="TONB_DEPENDENT_REC_3"/>
    <property type="match status" value="1"/>
</dbReference>
<dbReference type="SUPFAM" id="SSF49464">
    <property type="entry name" value="Carboxypeptidase regulatory domain-like"/>
    <property type="match status" value="1"/>
</dbReference>
<dbReference type="Gene3D" id="2.170.130.10">
    <property type="entry name" value="TonB-dependent receptor, plug domain"/>
    <property type="match status" value="1"/>
</dbReference>
<evidence type="ECO:0000259" key="9">
    <source>
        <dbReference type="Pfam" id="PF07715"/>
    </source>
</evidence>
<keyword evidence="11" id="KW-1185">Reference proteome</keyword>
<feature type="signal peptide" evidence="8">
    <location>
        <begin position="1"/>
        <end position="30"/>
    </location>
</feature>
<dbReference type="SUPFAM" id="SSF56935">
    <property type="entry name" value="Porins"/>
    <property type="match status" value="1"/>
</dbReference>
<dbReference type="InterPro" id="IPR008969">
    <property type="entry name" value="CarboxyPept-like_regulatory"/>
</dbReference>
<reference evidence="10 11" key="1">
    <citation type="submission" date="2017-05" db="EMBL/GenBank/DDBJ databases">
        <authorList>
            <person name="Varghese N."/>
            <person name="Submissions S."/>
        </authorList>
    </citation>
    <scope>NUCLEOTIDE SEQUENCE [LARGE SCALE GENOMIC DNA]</scope>
    <source>
        <strain evidence="10 11">DSM 19036</strain>
    </source>
</reference>
<keyword evidence="4 7" id="KW-0812">Transmembrane</keyword>
<evidence type="ECO:0000256" key="7">
    <source>
        <dbReference type="PROSITE-ProRule" id="PRU01360"/>
    </source>
</evidence>
<feature type="domain" description="TonB-dependent receptor plug" evidence="9">
    <location>
        <begin position="123"/>
        <end position="227"/>
    </location>
</feature>
<sequence length="1002" mass="109228">MKRKLLWSRSMKPCLIILALLFSLSAKLSAQTRVSGTITDNTGTLAGVGVQVKGTKISAVTGSDGTFSISVANPASDILVFTYIGYAAQEIPVNGKSLINVNLKSQSADLSEVVVVGYGTQRKSDLTGAVSVVKVADVKKRQATTVAESLQGLATGIKVRGGGQPGSEAQIQIRGLKNLSGTNPLYVIDGLITTANRDFNPADIESIQILKDASAAAIYGSRAANGVIIITTKKGSAGPMQVSFSAKTTVQTMPRYDLAETDEFARINYMAYDNANVPRQKLNLSNNTNWQDVAYQTGLVQDYNMDFSGGSKDGTYFVSAGYFKNKGAVISTGFDRYNFRVNTKSTKGIFTVGENLAVSNAKTDEISGNPVLDVVRLLPTIPVYDAANPGGFGYGNENSARTFGTNPLAIASVEDRTNENLRIRGNLYSELQLLKSLKYRVSFGYETSRDHYTYLRKEGSWTLNQAYDPAILNEFRGESSTILIENTLNFNEKFGKHSISAIAGQSYQKDKYARISGTKRNILANPSGGYYDVLDQGNEPQTAGYRTQANLVSYFGRVEYNYDDKYLVNGVIRTDGVSRFGPSYKYGTFPSVSAAWRISKEEFFHSSWIDDLKLRANYGTLGSSNIGPYDYIAIINTFSTVPFGSSQAVQQGATQVKLANSDLKWEQVTQQNYGFDAAFLQNKLSITAEYFTSKTKDVLIEYPLLISTGNDGGNPFVNGATLGNHGFELSASYQNNTKAFKYNAALNFTTLNNKVISLGYNKNRTFVGNTVTQVGDPIGMWYVLQTDGLFQNAAEVANYKNSAGKIIQPDAKPGDIRFSDTNGDGTITNADKVIAGSPWADYEIGLNLGASYKGFSLTMDWFGSFGAKVFNGPRSVTDNFSDNSNYRAGVQPWTPDNPNTTVPRAFYGSTTNSRGDTDRWLENGSFARLKYIGLTYSLPRHMLDKIGFSTAQITLSGQNLITITKYTGLDPEFSNNSIFEKGYDFGAFPNLKSVSLGVQFGF</sequence>
<accession>A0A521D2M1</accession>
<proteinExistence type="inferred from homology"/>
<dbReference type="InterPro" id="IPR023996">
    <property type="entry name" value="TonB-dep_OMP_SusC/RagA"/>
</dbReference>
<dbReference type="InterPro" id="IPR023997">
    <property type="entry name" value="TonB-dep_OMP_SusC/RagA_CS"/>
</dbReference>
<dbReference type="Gene3D" id="2.40.170.20">
    <property type="entry name" value="TonB-dependent receptor, beta-barrel domain"/>
    <property type="match status" value="1"/>
</dbReference>
<dbReference type="Pfam" id="PF13715">
    <property type="entry name" value="CarbopepD_reg_2"/>
    <property type="match status" value="1"/>
</dbReference>
<organism evidence="10 11">
    <name type="scientific">Pedobacter westerhofensis</name>
    <dbReference type="NCBI Taxonomy" id="425512"/>
    <lineage>
        <taxon>Bacteria</taxon>
        <taxon>Pseudomonadati</taxon>
        <taxon>Bacteroidota</taxon>
        <taxon>Sphingobacteriia</taxon>
        <taxon>Sphingobacteriales</taxon>
        <taxon>Sphingobacteriaceae</taxon>
        <taxon>Pedobacter</taxon>
    </lineage>
</organism>
<dbReference type="AlphaFoldDB" id="A0A521D2M1"/>
<evidence type="ECO:0000313" key="10">
    <source>
        <dbReference type="EMBL" id="SMO65939.1"/>
    </source>
</evidence>
<dbReference type="NCBIfam" id="TIGR04057">
    <property type="entry name" value="SusC_RagA_signa"/>
    <property type="match status" value="1"/>
</dbReference>
<evidence type="ECO:0000256" key="8">
    <source>
        <dbReference type="SAM" id="SignalP"/>
    </source>
</evidence>
<evidence type="ECO:0000313" key="11">
    <source>
        <dbReference type="Proteomes" id="UP000320300"/>
    </source>
</evidence>
<evidence type="ECO:0000256" key="5">
    <source>
        <dbReference type="ARBA" id="ARBA00023136"/>
    </source>
</evidence>
<dbReference type="EMBL" id="FXTN01000004">
    <property type="protein sequence ID" value="SMO65939.1"/>
    <property type="molecule type" value="Genomic_DNA"/>
</dbReference>
<gene>
    <name evidence="10" type="ORF">SAMN06265348_104432</name>
</gene>
<dbReference type="Gene3D" id="2.60.40.1120">
    <property type="entry name" value="Carboxypeptidase-like, regulatory domain"/>
    <property type="match status" value="1"/>
</dbReference>
<dbReference type="OrthoDB" id="9768177at2"/>
<keyword evidence="3 7" id="KW-1134">Transmembrane beta strand</keyword>
<evidence type="ECO:0000256" key="4">
    <source>
        <dbReference type="ARBA" id="ARBA00022692"/>
    </source>
</evidence>
<keyword evidence="6 7" id="KW-0998">Cell outer membrane</keyword>
<dbReference type="RefSeq" id="WP_142528109.1">
    <property type="nucleotide sequence ID" value="NZ_CBCSJO010000001.1"/>
</dbReference>
<name>A0A521D2M1_9SPHI</name>
<dbReference type="Pfam" id="PF07715">
    <property type="entry name" value="Plug"/>
    <property type="match status" value="1"/>
</dbReference>
<dbReference type="GO" id="GO:0009279">
    <property type="term" value="C:cell outer membrane"/>
    <property type="evidence" value="ECO:0007669"/>
    <property type="project" value="UniProtKB-SubCell"/>
</dbReference>
<comment type="similarity">
    <text evidence="7">Belongs to the TonB-dependent receptor family.</text>
</comment>
<dbReference type="InterPro" id="IPR036942">
    <property type="entry name" value="Beta-barrel_TonB_sf"/>
</dbReference>
<dbReference type="InterPro" id="IPR012910">
    <property type="entry name" value="Plug_dom"/>
</dbReference>
<dbReference type="NCBIfam" id="TIGR04056">
    <property type="entry name" value="OMP_RagA_SusC"/>
    <property type="match status" value="1"/>
</dbReference>
<protein>
    <submittedName>
        <fullName evidence="10">TonB-linked outer membrane protein, SusC/RagA family</fullName>
    </submittedName>
</protein>
<comment type="subcellular location">
    <subcellularLocation>
        <location evidence="1 7">Cell outer membrane</location>
        <topology evidence="1 7">Multi-pass membrane protein</topology>
    </subcellularLocation>
</comment>
<evidence type="ECO:0000256" key="1">
    <source>
        <dbReference type="ARBA" id="ARBA00004571"/>
    </source>
</evidence>
<feature type="chain" id="PRO_5021858245" evidence="8">
    <location>
        <begin position="31"/>
        <end position="1002"/>
    </location>
</feature>
<dbReference type="InterPro" id="IPR037066">
    <property type="entry name" value="Plug_dom_sf"/>
</dbReference>
<keyword evidence="5 7" id="KW-0472">Membrane</keyword>
<keyword evidence="2 7" id="KW-0813">Transport</keyword>